<accession>A0A0C2X8S1</accession>
<evidence type="ECO:0000313" key="2">
    <source>
        <dbReference type="Proteomes" id="UP000054549"/>
    </source>
</evidence>
<name>A0A0C2X8S1_AMAMK</name>
<dbReference type="HOGENOM" id="CLU_2996083_0_0_1"/>
<gene>
    <name evidence="1" type="ORF">M378DRAFT_457883</name>
</gene>
<dbReference type="InParanoid" id="A0A0C2X8S1"/>
<protein>
    <submittedName>
        <fullName evidence="1">Uncharacterized protein</fullName>
    </submittedName>
</protein>
<evidence type="ECO:0000313" key="1">
    <source>
        <dbReference type="EMBL" id="KIL65711.1"/>
    </source>
</evidence>
<sequence length="57" mass="6804">MFQHTLCHLSSMLNSYRKRLEIDKGSDKRVHMRHFIILFPHCASSPLIFPWQPSHLD</sequence>
<reference evidence="1 2" key="1">
    <citation type="submission" date="2014-04" db="EMBL/GenBank/DDBJ databases">
        <title>Evolutionary Origins and Diversification of the Mycorrhizal Mutualists.</title>
        <authorList>
            <consortium name="DOE Joint Genome Institute"/>
            <consortium name="Mycorrhizal Genomics Consortium"/>
            <person name="Kohler A."/>
            <person name="Kuo A."/>
            <person name="Nagy L.G."/>
            <person name="Floudas D."/>
            <person name="Copeland A."/>
            <person name="Barry K.W."/>
            <person name="Cichocki N."/>
            <person name="Veneault-Fourrey C."/>
            <person name="LaButti K."/>
            <person name="Lindquist E.A."/>
            <person name="Lipzen A."/>
            <person name="Lundell T."/>
            <person name="Morin E."/>
            <person name="Murat C."/>
            <person name="Riley R."/>
            <person name="Ohm R."/>
            <person name="Sun H."/>
            <person name="Tunlid A."/>
            <person name="Henrissat B."/>
            <person name="Grigoriev I.V."/>
            <person name="Hibbett D.S."/>
            <person name="Martin F."/>
        </authorList>
    </citation>
    <scope>NUCLEOTIDE SEQUENCE [LARGE SCALE GENOMIC DNA]</scope>
    <source>
        <strain evidence="1 2">Koide BX008</strain>
    </source>
</reference>
<keyword evidence="2" id="KW-1185">Reference proteome</keyword>
<proteinExistence type="predicted"/>
<organism evidence="1 2">
    <name type="scientific">Amanita muscaria (strain Koide BX008)</name>
    <dbReference type="NCBI Taxonomy" id="946122"/>
    <lineage>
        <taxon>Eukaryota</taxon>
        <taxon>Fungi</taxon>
        <taxon>Dikarya</taxon>
        <taxon>Basidiomycota</taxon>
        <taxon>Agaricomycotina</taxon>
        <taxon>Agaricomycetes</taxon>
        <taxon>Agaricomycetidae</taxon>
        <taxon>Agaricales</taxon>
        <taxon>Pluteineae</taxon>
        <taxon>Amanitaceae</taxon>
        <taxon>Amanita</taxon>
    </lineage>
</organism>
<dbReference type="EMBL" id="KN818240">
    <property type="protein sequence ID" value="KIL65711.1"/>
    <property type="molecule type" value="Genomic_DNA"/>
</dbReference>
<dbReference type="Proteomes" id="UP000054549">
    <property type="component" value="Unassembled WGS sequence"/>
</dbReference>
<dbReference type="AlphaFoldDB" id="A0A0C2X8S1"/>